<dbReference type="Proteomes" id="UP000093795">
    <property type="component" value="Unassembled WGS sequence"/>
</dbReference>
<keyword evidence="2" id="KW-0560">Oxidoreductase</keyword>
<comment type="similarity">
    <text evidence="1">Belongs to the NAD(P)-dependent epimerase/dehydratase family.</text>
</comment>
<sequence length="353" mass="38319">MVKVLVTGAFGLVGTETVARLHERGVAVVATDLCTPGNQKAARRLPGNVEVRWADLADCDQVAALLTAVAPQVIVHLAAVIPTASYLNSALAQRVNVDATRSLLTAAEQLPQRPRFVYASSVAVHGSRNPHRNEFLRADSPLQPVESYGAQKLEAERLVRASQLDWVVLRLGAVVSTRLQSLPINGDVLFLEWSAPSDGRIHSVDARDAASAFAAAATLEISGEIFMIGGDASHRHLQGEMGPAMAAAIGLANCYPAGRPGDPEDDRAWFVCDWMDTAPAQEVLGFQNHSWPSALQEIRARVGKWRFVLAALRPIVRPILKRRMPYRGLPGVYADPWTLAFRRWPGAQLKIAP</sequence>
<dbReference type="STRING" id="1790.A5645_24375"/>
<feature type="domain" description="NAD-dependent epimerase/dehydratase" evidence="4">
    <location>
        <begin position="4"/>
        <end position="178"/>
    </location>
</feature>
<dbReference type="EMBL" id="LZKQ01000127">
    <property type="protein sequence ID" value="OBI84950.1"/>
    <property type="molecule type" value="Genomic_DNA"/>
</dbReference>
<evidence type="ECO:0000259" key="4">
    <source>
        <dbReference type="Pfam" id="PF01370"/>
    </source>
</evidence>
<dbReference type="Pfam" id="PF01370">
    <property type="entry name" value="Epimerase"/>
    <property type="match status" value="1"/>
</dbReference>
<dbReference type="InterPro" id="IPR036291">
    <property type="entry name" value="NAD(P)-bd_dom_sf"/>
</dbReference>
<reference evidence="5 6" key="1">
    <citation type="submission" date="2016-06" db="EMBL/GenBank/DDBJ databases">
        <authorList>
            <person name="Kjaerup R.B."/>
            <person name="Dalgaard T.S."/>
            <person name="Juul-Madsen H.R."/>
        </authorList>
    </citation>
    <scope>NUCLEOTIDE SEQUENCE [LARGE SCALE GENOMIC DNA]</scope>
    <source>
        <strain evidence="5 6">1081914.2</strain>
    </source>
</reference>
<evidence type="ECO:0000256" key="1">
    <source>
        <dbReference type="ARBA" id="ARBA00007637"/>
    </source>
</evidence>
<dbReference type="OrthoDB" id="4373834at2"/>
<evidence type="ECO:0000256" key="3">
    <source>
        <dbReference type="ARBA" id="ARBA00023027"/>
    </source>
</evidence>
<proteinExistence type="inferred from homology"/>
<dbReference type="PANTHER" id="PTHR43103:SF5">
    <property type="entry name" value="4-EPIMERASE, PUTATIVE (AFU_ORTHOLOGUE AFUA_7G00360)-RELATED"/>
    <property type="match status" value="1"/>
</dbReference>
<organism evidence="5 6">
    <name type="scientific">Mycobacterium asiaticum</name>
    <dbReference type="NCBI Taxonomy" id="1790"/>
    <lineage>
        <taxon>Bacteria</taxon>
        <taxon>Bacillati</taxon>
        <taxon>Actinomycetota</taxon>
        <taxon>Actinomycetes</taxon>
        <taxon>Mycobacteriales</taxon>
        <taxon>Mycobacteriaceae</taxon>
        <taxon>Mycobacterium</taxon>
    </lineage>
</organism>
<name>A0A1A3CDB1_MYCAS</name>
<protein>
    <submittedName>
        <fullName evidence="5">Oxidoreductase</fullName>
    </submittedName>
</protein>
<gene>
    <name evidence="5" type="ORF">A9X01_18790</name>
</gene>
<evidence type="ECO:0000256" key="2">
    <source>
        <dbReference type="ARBA" id="ARBA00023002"/>
    </source>
</evidence>
<evidence type="ECO:0000313" key="5">
    <source>
        <dbReference type="EMBL" id="OBI84950.1"/>
    </source>
</evidence>
<accession>A0A1A3CDB1</accession>
<keyword evidence="3" id="KW-0520">NAD</keyword>
<dbReference type="AlphaFoldDB" id="A0A1A3CDB1"/>
<evidence type="ECO:0000313" key="6">
    <source>
        <dbReference type="Proteomes" id="UP000093795"/>
    </source>
</evidence>
<dbReference type="Gene3D" id="3.40.50.720">
    <property type="entry name" value="NAD(P)-binding Rossmann-like Domain"/>
    <property type="match status" value="1"/>
</dbReference>
<comment type="caution">
    <text evidence="5">The sequence shown here is derived from an EMBL/GenBank/DDBJ whole genome shotgun (WGS) entry which is preliminary data.</text>
</comment>
<dbReference type="GO" id="GO:0016491">
    <property type="term" value="F:oxidoreductase activity"/>
    <property type="evidence" value="ECO:0007669"/>
    <property type="project" value="UniProtKB-KW"/>
</dbReference>
<dbReference type="InterPro" id="IPR001509">
    <property type="entry name" value="Epimerase_deHydtase"/>
</dbReference>
<dbReference type="PANTHER" id="PTHR43103">
    <property type="entry name" value="NUCLEOSIDE-DIPHOSPHATE-SUGAR EPIMERASE"/>
    <property type="match status" value="1"/>
</dbReference>
<dbReference type="SUPFAM" id="SSF51735">
    <property type="entry name" value="NAD(P)-binding Rossmann-fold domains"/>
    <property type="match status" value="1"/>
</dbReference>